<reference evidence="7 8" key="1">
    <citation type="journal article" date="2021" name="Commun. Biol.">
        <title>The genome of Shorea leprosula (Dipterocarpaceae) highlights the ecological relevance of drought in aseasonal tropical rainforests.</title>
        <authorList>
            <person name="Ng K.K.S."/>
            <person name="Kobayashi M.J."/>
            <person name="Fawcett J.A."/>
            <person name="Hatakeyama M."/>
            <person name="Paape T."/>
            <person name="Ng C.H."/>
            <person name="Ang C.C."/>
            <person name="Tnah L.H."/>
            <person name="Lee C.T."/>
            <person name="Nishiyama T."/>
            <person name="Sese J."/>
            <person name="O'Brien M.J."/>
            <person name="Copetti D."/>
            <person name="Mohd Noor M.I."/>
            <person name="Ong R.C."/>
            <person name="Putra M."/>
            <person name="Sireger I.Z."/>
            <person name="Indrioko S."/>
            <person name="Kosugi Y."/>
            <person name="Izuno A."/>
            <person name="Isagi Y."/>
            <person name="Lee S.L."/>
            <person name="Shimizu K.K."/>
        </authorList>
    </citation>
    <scope>NUCLEOTIDE SEQUENCE [LARGE SCALE GENOMIC DNA]</scope>
    <source>
        <strain evidence="7">214</strain>
    </source>
</reference>
<organism evidence="7 8">
    <name type="scientific">Rubroshorea leprosula</name>
    <dbReference type="NCBI Taxonomy" id="152421"/>
    <lineage>
        <taxon>Eukaryota</taxon>
        <taxon>Viridiplantae</taxon>
        <taxon>Streptophyta</taxon>
        <taxon>Embryophyta</taxon>
        <taxon>Tracheophyta</taxon>
        <taxon>Spermatophyta</taxon>
        <taxon>Magnoliopsida</taxon>
        <taxon>eudicotyledons</taxon>
        <taxon>Gunneridae</taxon>
        <taxon>Pentapetalae</taxon>
        <taxon>rosids</taxon>
        <taxon>malvids</taxon>
        <taxon>Malvales</taxon>
        <taxon>Dipterocarpaceae</taxon>
        <taxon>Rubroshorea</taxon>
    </lineage>
</organism>
<evidence type="ECO:0008006" key="9">
    <source>
        <dbReference type="Google" id="ProtNLM"/>
    </source>
</evidence>
<protein>
    <recommendedName>
        <fullName evidence="9">Non-specific serine/threonine protein kinase</fullName>
    </recommendedName>
</protein>
<evidence type="ECO:0000256" key="4">
    <source>
        <dbReference type="ARBA" id="ARBA00022777"/>
    </source>
</evidence>
<evidence type="ECO:0000256" key="1">
    <source>
        <dbReference type="ARBA" id="ARBA00022527"/>
    </source>
</evidence>
<accession>A0AAV5JJ33</accession>
<dbReference type="GO" id="GO:0005886">
    <property type="term" value="C:plasma membrane"/>
    <property type="evidence" value="ECO:0007669"/>
    <property type="project" value="TreeGrafter"/>
</dbReference>
<keyword evidence="5" id="KW-0067">ATP-binding</keyword>
<evidence type="ECO:0000256" key="5">
    <source>
        <dbReference type="ARBA" id="ARBA00022840"/>
    </source>
</evidence>
<dbReference type="GO" id="GO:0005524">
    <property type="term" value="F:ATP binding"/>
    <property type="evidence" value="ECO:0007669"/>
    <property type="project" value="UniProtKB-KW"/>
</dbReference>
<keyword evidence="4" id="KW-0418">Kinase</keyword>
<dbReference type="PANTHER" id="PTHR27002:SF1040">
    <property type="entry name" value="OS07G0538400 PROTEIN"/>
    <property type="match status" value="1"/>
</dbReference>
<evidence type="ECO:0000256" key="2">
    <source>
        <dbReference type="ARBA" id="ARBA00022679"/>
    </source>
</evidence>
<feature type="region of interest" description="Disordered" evidence="6">
    <location>
        <begin position="1"/>
        <end position="21"/>
    </location>
</feature>
<sequence>MRTLDQWNSSGPTGSNSWESWPSNEVLKCIHIGLLCVQEAIASRPTMSKIVVMLNSNTTTSPASLQPAFFVSKEGFGLNSAMEYPNAANL</sequence>
<dbReference type="PANTHER" id="PTHR27002">
    <property type="entry name" value="RECEPTOR-LIKE SERINE/THREONINE-PROTEIN KINASE SD1-8"/>
    <property type="match status" value="1"/>
</dbReference>
<evidence type="ECO:0000256" key="6">
    <source>
        <dbReference type="SAM" id="MobiDB-lite"/>
    </source>
</evidence>
<dbReference type="AlphaFoldDB" id="A0AAV5JJ33"/>
<keyword evidence="3" id="KW-0547">Nucleotide-binding</keyword>
<proteinExistence type="predicted"/>
<dbReference type="GO" id="GO:0004674">
    <property type="term" value="F:protein serine/threonine kinase activity"/>
    <property type="evidence" value="ECO:0007669"/>
    <property type="project" value="UniProtKB-KW"/>
</dbReference>
<gene>
    <name evidence="7" type="ORF">SLEP1_g22786</name>
</gene>
<keyword evidence="1" id="KW-0723">Serine/threonine-protein kinase</keyword>
<name>A0AAV5JJ33_9ROSI</name>
<dbReference type="Proteomes" id="UP001054252">
    <property type="component" value="Unassembled WGS sequence"/>
</dbReference>
<evidence type="ECO:0000313" key="7">
    <source>
        <dbReference type="EMBL" id="GKV11537.1"/>
    </source>
</evidence>
<keyword evidence="8" id="KW-1185">Reference proteome</keyword>
<evidence type="ECO:0000313" key="8">
    <source>
        <dbReference type="Proteomes" id="UP001054252"/>
    </source>
</evidence>
<keyword evidence="2" id="KW-0808">Transferase</keyword>
<comment type="caution">
    <text evidence="7">The sequence shown here is derived from an EMBL/GenBank/DDBJ whole genome shotgun (WGS) entry which is preliminary data.</text>
</comment>
<evidence type="ECO:0000256" key="3">
    <source>
        <dbReference type="ARBA" id="ARBA00022741"/>
    </source>
</evidence>
<dbReference type="EMBL" id="BPVZ01000034">
    <property type="protein sequence ID" value="GKV11537.1"/>
    <property type="molecule type" value="Genomic_DNA"/>
</dbReference>